<reference evidence="2" key="2">
    <citation type="submission" date="2025-08" db="UniProtKB">
        <authorList>
            <consortium name="Ensembl"/>
        </authorList>
    </citation>
    <scope>IDENTIFICATION</scope>
    <source>
        <strain evidence="2">Hd-rR</strain>
    </source>
</reference>
<dbReference type="AlphaFoldDB" id="A0A3B3IA34"/>
<reference evidence="2 3" key="1">
    <citation type="journal article" date="2007" name="Nature">
        <title>The medaka draft genome and insights into vertebrate genome evolution.</title>
        <authorList>
            <person name="Kasahara M."/>
            <person name="Naruse K."/>
            <person name="Sasaki S."/>
            <person name="Nakatani Y."/>
            <person name="Qu W."/>
            <person name="Ahsan B."/>
            <person name="Yamada T."/>
            <person name="Nagayasu Y."/>
            <person name="Doi K."/>
            <person name="Kasai Y."/>
            <person name="Jindo T."/>
            <person name="Kobayashi D."/>
            <person name="Shimada A."/>
            <person name="Toyoda A."/>
            <person name="Kuroki Y."/>
            <person name="Fujiyama A."/>
            <person name="Sasaki T."/>
            <person name="Shimizu A."/>
            <person name="Asakawa S."/>
            <person name="Shimizu N."/>
            <person name="Hashimoto S."/>
            <person name="Yang J."/>
            <person name="Lee Y."/>
            <person name="Matsushima K."/>
            <person name="Sugano S."/>
            <person name="Sakaizumi M."/>
            <person name="Narita T."/>
            <person name="Ohishi K."/>
            <person name="Haga S."/>
            <person name="Ohta F."/>
            <person name="Nomoto H."/>
            <person name="Nogata K."/>
            <person name="Morishita T."/>
            <person name="Endo T."/>
            <person name="Shin-I T."/>
            <person name="Takeda H."/>
            <person name="Morishita S."/>
            <person name="Kohara Y."/>
        </authorList>
    </citation>
    <scope>NUCLEOTIDE SEQUENCE [LARGE SCALE GENOMIC DNA]</scope>
    <source>
        <strain evidence="2 3">Hd-rR</strain>
    </source>
</reference>
<dbReference type="InParanoid" id="A0A3B3IA34"/>
<organism evidence="2 3">
    <name type="scientific">Oryzias latipes</name>
    <name type="common">Japanese rice fish</name>
    <name type="synonym">Japanese killifish</name>
    <dbReference type="NCBI Taxonomy" id="8090"/>
    <lineage>
        <taxon>Eukaryota</taxon>
        <taxon>Metazoa</taxon>
        <taxon>Chordata</taxon>
        <taxon>Craniata</taxon>
        <taxon>Vertebrata</taxon>
        <taxon>Euteleostomi</taxon>
        <taxon>Actinopterygii</taxon>
        <taxon>Neopterygii</taxon>
        <taxon>Teleostei</taxon>
        <taxon>Neoteleostei</taxon>
        <taxon>Acanthomorphata</taxon>
        <taxon>Ovalentaria</taxon>
        <taxon>Atherinomorphae</taxon>
        <taxon>Beloniformes</taxon>
        <taxon>Adrianichthyidae</taxon>
        <taxon>Oryziinae</taxon>
        <taxon>Oryzias</taxon>
    </lineage>
</organism>
<reference evidence="2" key="3">
    <citation type="submission" date="2025-09" db="UniProtKB">
        <authorList>
            <consortium name="Ensembl"/>
        </authorList>
    </citation>
    <scope>IDENTIFICATION</scope>
    <source>
        <strain evidence="2">Hd-rR</strain>
    </source>
</reference>
<keyword evidence="3" id="KW-1185">Reference proteome</keyword>
<protein>
    <submittedName>
        <fullName evidence="2">Uncharacterized protein</fullName>
    </submittedName>
</protein>
<dbReference type="Proteomes" id="UP000001038">
    <property type="component" value="Chromosome 19"/>
</dbReference>
<name>A0A3B3IA34_ORYLA</name>
<accession>A0A3B3IA34</accession>
<evidence type="ECO:0000313" key="3">
    <source>
        <dbReference type="Proteomes" id="UP000001038"/>
    </source>
</evidence>
<sequence>DEEISSNLLLRPSCEGRYSFTSDLGGGGGGVRPQIIPKVFYKILTSLGHRRFFLTVLFLPKALPLTLTWFLCFFFFYILCLNSWSHNQEQNRTDLWLFSRDISAAPEPDRATEVVLTNSSQI</sequence>
<evidence type="ECO:0000313" key="2">
    <source>
        <dbReference type="Ensembl" id="ENSORLP00000040693.1"/>
    </source>
</evidence>
<dbReference type="Ensembl" id="ENSORLT00000041060.1">
    <property type="protein sequence ID" value="ENSORLP00000040693.1"/>
    <property type="gene ID" value="ENSORLG00000021944.1"/>
</dbReference>
<keyword evidence="1" id="KW-0812">Transmembrane</keyword>
<keyword evidence="1" id="KW-1133">Transmembrane helix</keyword>
<proteinExistence type="predicted"/>
<keyword evidence="1" id="KW-0472">Membrane</keyword>
<feature type="transmembrane region" description="Helical" evidence="1">
    <location>
        <begin position="52"/>
        <end position="79"/>
    </location>
</feature>
<evidence type="ECO:0000256" key="1">
    <source>
        <dbReference type="SAM" id="Phobius"/>
    </source>
</evidence>